<sequence>MDLGLNGKRLRSVLIEYALRMEFSGAYFVVIESPFTVELRGETVALSPEDDSDERLSSVRDLVGQNVTESSATEGGALCVAFDGGARLRVEPDPAYEAWNVSGPDGALVVSTPGGRLAVWSAKSQEAD</sequence>
<name>A0ABT1M4F5_9MYCO</name>
<keyword evidence="2" id="KW-1185">Reference proteome</keyword>
<dbReference type="EMBL" id="JANDBD010000007">
    <property type="protein sequence ID" value="MCP9274036.1"/>
    <property type="molecule type" value="Genomic_DNA"/>
</dbReference>
<dbReference type="InterPro" id="IPR046179">
    <property type="entry name" value="DUF6188"/>
</dbReference>
<evidence type="ECO:0000313" key="1">
    <source>
        <dbReference type="EMBL" id="MCP9274036.1"/>
    </source>
</evidence>
<protein>
    <submittedName>
        <fullName evidence="1">DUF6188 family protein</fullName>
    </submittedName>
</protein>
<organism evidence="1 2">
    <name type="scientific">Mycolicibacterium arenosum</name>
    <dbReference type="NCBI Taxonomy" id="2952157"/>
    <lineage>
        <taxon>Bacteria</taxon>
        <taxon>Bacillati</taxon>
        <taxon>Actinomycetota</taxon>
        <taxon>Actinomycetes</taxon>
        <taxon>Mycobacteriales</taxon>
        <taxon>Mycobacteriaceae</taxon>
        <taxon>Mycolicibacterium</taxon>
    </lineage>
</organism>
<evidence type="ECO:0000313" key="2">
    <source>
        <dbReference type="Proteomes" id="UP001651690"/>
    </source>
</evidence>
<dbReference type="Proteomes" id="UP001651690">
    <property type="component" value="Unassembled WGS sequence"/>
</dbReference>
<dbReference type="Pfam" id="PF19686">
    <property type="entry name" value="DUF6188"/>
    <property type="match status" value="1"/>
</dbReference>
<proteinExistence type="predicted"/>
<comment type="caution">
    <text evidence="1">The sequence shown here is derived from an EMBL/GenBank/DDBJ whole genome shotgun (WGS) entry which is preliminary data.</text>
</comment>
<gene>
    <name evidence="1" type="ORF">NM203_17750</name>
</gene>
<reference evidence="1 2" key="1">
    <citation type="submission" date="2022-06" db="EMBL/GenBank/DDBJ databases">
        <title>Mycolicibacterium sp. CAU 1645 isolated from seawater.</title>
        <authorList>
            <person name="Kim W."/>
        </authorList>
    </citation>
    <scope>NUCLEOTIDE SEQUENCE [LARGE SCALE GENOMIC DNA]</scope>
    <source>
        <strain evidence="1 2">CAU 1645</strain>
    </source>
</reference>
<accession>A0ABT1M4F5</accession>
<dbReference type="RefSeq" id="WP_255061381.1">
    <property type="nucleotide sequence ID" value="NZ_JANDBD010000007.1"/>
</dbReference>